<keyword evidence="1" id="KW-0560">Oxidoreductase</keyword>
<dbReference type="STRING" id="77044.A0A1S7UHZ8"/>
<evidence type="ECO:0000256" key="1">
    <source>
        <dbReference type="RuleBase" id="RU369120"/>
    </source>
</evidence>
<gene>
    <name evidence="3" type="ORF">SAMD00023353_0103210</name>
</gene>
<keyword evidence="1" id="KW-0812">Transmembrane</keyword>
<keyword evidence="4" id="KW-1185">Reference proteome</keyword>
<dbReference type="PANTHER" id="PTHR21257:SF52">
    <property type="entry name" value="DELTA(14)-STEROL REDUCTASE TM7SF2"/>
    <property type="match status" value="1"/>
</dbReference>
<protein>
    <recommendedName>
        <fullName evidence="1">Delta(14)-sterol reductase</fullName>
    </recommendedName>
    <alternativeName>
        <fullName evidence="1">C-14 sterol reductase</fullName>
    </alternativeName>
    <alternativeName>
        <fullName evidence="1">Sterol C14-reductase</fullName>
    </alternativeName>
</protein>
<name>A0A1S7UHZ8_ROSNE</name>
<dbReference type="Gene3D" id="1.20.120.1630">
    <property type="match status" value="1"/>
</dbReference>
<feature type="region of interest" description="Disordered" evidence="2">
    <location>
        <begin position="215"/>
        <end position="236"/>
    </location>
</feature>
<evidence type="ECO:0000256" key="2">
    <source>
        <dbReference type="SAM" id="MobiDB-lite"/>
    </source>
</evidence>
<dbReference type="Pfam" id="PF06966">
    <property type="entry name" value="DUF1295"/>
    <property type="match status" value="1"/>
</dbReference>
<feature type="transmembrane region" description="Helical" evidence="1">
    <location>
        <begin position="133"/>
        <end position="157"/>
    </location>
</feature>
<feature type="transmembrane region" description="Helical" evidence="1">
    <location>
        <begin position="102"/>
        <end position="121"/>
    </location>
</feature>
<keyword evidence="1" id="KW-0444">Lipid biosynthesis</keyword>
<keyword evidence="1" id="KW-0752">Steroid biosynthesis</keyword>
<dbReference type="GO" id="GO:0006696">
    <property type="term" value="P:ergosterol biosynthetic process"/>
    <property type="evidence" value="ECO:0007669"/>
    <property type="project" value="TreeGrafter"/>
</dbReference>
<keyword evidence="1" id="KW-1207">Sterol metabolism</keyword>
<dbReference type="GO" id="GO:0050613">
    <property type="term" value="F:Delta14-sterol reductase activity"/>
    <property type="evidence" value="ECO:0007669"/>
    <property type="project" value="TreeGrafter"/>
</dbReference>
<keyword evidence="1" id="KW-0756">Sterol biosynthesis</keyword>
<reference evidence="3" key="1">
    <citation type="submission" date="2016-03" db="EMBL/GenBank/DDBJ databases">
        <title>Draft genome sequence of Rosellinia necatrix.</title>
        <authorList>
            <person name="Kanematsu S."/>
        </authorList>
    </citation>
    <scope>NUCLEOTIDE SEQUENCE [LARGE SCALE GENOMIC DNA]</scope>
    <source>
        <strain evidence="3">W97</strain>
    </source>
</reference>
<evidence type="ECO:0000313" key="3">
    <source>
        <dbReference type="EMBL" id="GAP82788.2"/>
    </source>
</evidence>
<accession>A0A1S7UHZ8</accession>
<dbReference type="EMBL" id="DF977446">
    <property type="protein sequence ID" value="GAP82788.2"/>
    <property type="molecule type" value="Genomic_DNA"/>
</dbReference>
<organism evidence="3">
    <name type="scientific">Rosellinia necatrix</name>
    <name type="common">White root-rot fungus</name>
    <dbReference type="NCBI Taxonomy" id="77044"/>
    <lineage>
        <taxon>Eukaryota</taxon>
        <taxon>Fungi</taxon>
        <taxon>Dikarya</taxon>
        <taxon>Ascomycota</taxon>
        <taxon>Pezizomycotina</taxon>
        <taxon>Sordariomycetes</taxon>
        <taxon>Xylariomycetidae</taxon>
        <taxon>Xylariales</taxon>
        <taxon>Xylariaceae</taxon>
        <taxon>Rosellinia</taxon>
    </lineage>
</organism>
<keyword evidence="1" id="KW-0753">Steroid metabolism</keyword>
<keyword evidence="1" id="KW-0443">Lipid metabolism</keyword>
<dbReference type="InterPro" id="IPR010721">
    <property type="entry name" value="UstE-like"/>
</dbReference>
<evidence type="ECO:0000313" key="4">
    <source>
        <dbReference type="Proteomes" id="UP000054516"/>
    </source>
</evidence>
<comment type="caution">
    <text evidence="1">Lacks conserved residue(s) required for the propagation of feature annotation.</text>
</comment>
<keyword evidence="1" id="KW-1133">Transmembrane helix</keyword>
<dbReference type="GO" id="GO:0005789">
    <property type="term" value="C:endoplasmic reticulum membrane"/>
    <property type="evidence" value="ECO:0007669"/>
    <property type="project" value="TreeGrafter"/>
</dbReference>
<comment type="similarity">
    <text evidence="1">Belongs to the ERG4/ERG24 family.</text>
</comment>
<proteinExistence type="inferred from homology"/>
<dbReference type="Proteomes" id="UP000054516">
    <property type="component" value="Unassembled WGS sequence"/>
</dbReference>
<dbReference type="OrthoDB" id="67965at2759"/>
<dbReference type="PANTHER" id="PTHR21257">
    <property type="entry name" value="DELTA(14)-STEROL REDUCTASE"/>
    <property type="match status" value="1"/>
</dbReference>
<feature type="compositionally biased region" description="Low complexity" evidence="2">
    <location>
        <begin position="220"/>
        <end position="231"/>
    </location>
</feature>
<dbReference type="AlphaFoldDB" id="A0A1S7UHZ8"/>
<keyword evidence="1" id="KW-0472">Membrane</keyword>
<dbReference type="OMA" id="AAFHIWH"/>
<sequence>MPDRKKPFDLIRRGEKKPTLSGTLTFVGLRAADVPLQRALLAPGAAGLGVRLLAALGVRRSIYTHPPALLDTALLLPVRALLPPRWSGSGSGLVPGALTSLPPTALLLVLMSAGAAAKQIYWQLCLSAESFPAPAAAAVGAYNTLLNGAAALLFLAAGTTSLLSRPRISSIPFPIAIPTSASSPGDLPLSVVVGTCLYAAGLAIETVAERQRVAFKRRPGNNNNNNNNNNDDGGGGRAPAVCDEGLWRWARHINYFGYVLWRAGYAMAAGGWVAGVAVGLLQGWDLGRRAVAVQDAYCSARYGERWARFRREVPYRIVPGVY</sequence>